<dbReference type="Proteomes" id="UP000828390">
    <property type="component" value="Unassembled WGS sequence"/>
</dbReference>
<reference evidence="1" key="2">
    <citation type="submission" date="2020-11" db="EMBL/GenBank/DDBJ databases">
        <authorList>
            <person name="McCartney M.A."/>
            <person name="Auch B."/>
            <person name="Kono T."/>
            <person name="Mallez S."/>
            <person name="Becker A."/>
            <person name="Gohl D.M."/>
            <person name="Silverstein K.A.T."/>
            <person name="Koren S."/>
            <person name="Bechman K.B."/>
            <person name="Herman A."/>
            <person name="Abrahante J.E."/>
            <person name="Garbe J."/>
        </authorList>
    </citation>
    <scope>NUCLEOTIDE SEQUENCE</scope>
    <source>
        <strain evidence="1">Duluth1</strain>
        <tissue evidence="1">Whole animal</tissue>
    </source>
</reference>
<sequence length="70" mass="7487">MSSIIAAPTQAPSGFWMLSPVTVHHEAFPVSYMGSMPAEPTQAPRGSCMFPSVTALDVAFMVSYMSYVSP</sequence>
<keyword evidence="2" id="KW-1185">Reference proteome</keyword>
<comment type="caution">
    <text evidence="1">The sequence shown here is derived from an EMBL/GenBank/DDBJ whole genome shotgun (WGS) entry which is preliminary data.</text>
</comment>
<reference evidence="1" key="1">
    <citation type="journal article" date="2019" name="bioRxiv">
        <title>The Genome of the Zebra Mussel, Dreissena polymorpha: A Resource for Invasive Species Research.</title>
        <authorList>
            <person name="McCartney M.A."/>
            <person name="Auch B."/>
            <person name="Kono T."/>
            <person name="Mallez S."/>
            <person name="Zhang Y."/>
            <person name="Obille A."/>
            <person name="Becker A."/>
            <person name="Abrahante J.E."/>
            <person name="Garbe J."/>
            <person name="Badalamenti J.P."/>
            <person name="Herman A."/>
            <person name="Mangelson H."/>
            <person name="Liachko I."/>
            <person name="Sullivan S."/>
            <person name="Sone E.D."/>
            <person name="Koren S."/>
            <person name="Silverstein K.A.T."/>
            <person name="Beckman K.B."/>
            <person name="Gohl D.M."/>
        </authorList>
    </citation>
    <scope>NUCLEOTIDE SEQUENCE</scope>
    <source>
        <strain evidence="1">Duluth1</strain>
        <tissue evidence="1">Whole animal</tissue>
    </source>
</reference>
<protein>
    <submittedName>
        <fullName evidence="1">Uncharacterized protein</fullName>
    </submittedName>
</protein>
<gene>
    <name evidence="1" type="ORF">DPMN_155135</name>
</gene>
<dbReference type="AlphaFoldDB" id="A0A9D4J9R3"/>
<evidence type="ECO:0000313" key="1">
    <source>
        <dbReference type="EMBL" id="KAH3801484.1"/>
    </source>
</evidence>
<organism evidence="1 2">
    <name type="scientific">Dreissena polymorpha</name>
    <name type="common">Zebra mussel</name>
    <name type="synonym">Mytilus polymorpha</name>
    <dbReference type="NCBI Taxonomy" id="45954"/>
    <lineage>
        <taxon>Eukaryota</taxon>
        <taxon>Metazoa</taxon>
        <taxon>Spiralia</taxon>
        <taxon>Lophotrochozoa</taxon>
        <taxon>Mollusca</taxon>
        <taxon>Bivalvia</taxon>
        <taxon>Autobranchia</taxon>
        <taxon>Heteroconchia</taxon>
        <taxon>Euheterodonta</taxon>
        <taxon>Imparidentia</taxon>
        <taxon>Neoheterodontei</taxon>
        <taxon>Myida</taxon>
        <taxon>Dreissenoidea</taxon>
        <taxon>Dreissenidae</taxon>
        <taxon>Dreissena</taxon>
    </lineage>
</organism>
<dbReference type="EMBL" id="JAIWYP010000007">
    <property type="protein sequence ID" value="KAH3801484.1"/>
    <property type="molecule type" value="Genomic_DNA"/>
</dbReference>
<evidence type="ECO:0000313" key="2">
    <source>
        <dbReference type="Proteomes" id="UP000828390"/>
    </source>
</evidence>
<accession>A0A9D4J9R3</accession>
<name>A0A9D4J9R3_DREPO</name>
<proteinExistence type="predicted"/>